<evidence type="ECO:0000313" key="8">
    <source>
        <dbReference type="Proteomes" id="UP000309061"/>
    </source>
</evidence>
<comment type="function">
    <text evidence="5">Toxic component of a toxin-antitoxin (TA) system. An RNase.</text>
</comment>
<dbReference type="HAMAP" id="MF_00265">
    <property type="entry name" value="VapC_Nob1"/>
    <property type="match status" value="1"/>
</dbReference>
<dbReference type="InterPro" id="IPR002716">
    <property type="entry name" value="PIN_dom"/>
</dbReference>
<organism evidence="7 8">
    <name type="scientific">Methylocystis heyeri</name>
    <dbReference type="NCBI Taxonomy" id="391905"/>
    <lineage>
        <taxon>Bacteria</taxon>
        <taxon>Pseudomonadati</taxon>
        <taxon>Pseudomonadota</taxon>
        <taxon>Alphaproteobacteria</taxon>
        <taxon>Hyphomicrobiales</taxon>
        <taxon>Methylocystaceae</taxon>
        <taxon>Methylocystis</taxon>
    </lineage>
</organism>
<evidence type="ECO:0000256" key="3">
    <source>
        <dbReference type="ARBA" id="ARBA00022723"/>
    </source>
</evidence>
<dbReference type="Proteomes" id="UP000309061">
    <property type="component" value="Chromosome"/>
</dbReference>
<dbReference type="KEGG" id="mhey:H2LOC_015485"/>
<keyword evidence="2 5" id="KW-0540">Nuclease</keyword>
<dbReference type="CDD" id="cd09871">
    <property type="entry name" value="PIN_MtVapC28-VapC30-like"/>
    <property type="match status" value="1"/>
</dbReference>
<dbReference type="GO" id="GO:0004540">
    <property type="term" value="F:RNA nuclease activity"/>
    <property type="evidence" value="ECO:0007669"/>
    <property type="project" value="InterPro"/>
</dbReference>
<dbReference type="RefSeq" id="WP_136498067.1">
    <property type="nucleotide sequence ID" value="NZ_CP046052.1"/>
</dbReference>
<proteinExistence type="inferred from homology"/>
<keyword evidence="8" id="KW-1185">Reference proteome</keyword>
<dbReference type="InterPro" id="IPR029060">
    <property type="entry name" value="PIN-like_dom_sf"/>
</dbReference>
<evidence type="ECO:0000256" key="5">
    <source>
        <dbReference type="HAMAP-Rule" id="MF_00265"/>
    </source>
</evidence>
<gene>
    <name evidence="5" type="primary">vapC</name>
    <name evidence="7" type="ORF">H2LOC_015485</name>
</gene>
<name>A0A6B8KK35_9HYPH</name>
<dbReference type="AlphaFoldDB" id="A0A6B8KK35"/>
<reference evidence="7 8" key="1">
    <citation type="submission" date="2019-11" db="EMBL/GenBank/DDBJ databases">
        <title>The genome sequence of Methylocystis heyeri.</title>
        <authorList>
            <person name="Oshkin I.Y."/>
            <person name="Miroshnikov K."/>
            <person name="Dedysh S.N."/>
        </authorList>
    </citation>
    <scope>NUCLEOTIDE SEQUENCE [LARGE SCALE GENOMIC DNA]</scope>
    <source>
        <strain evidence="7 8">H2</strain>
    </source>
</reference>
<feature type="binding site" evidence="5">
    <location>
        <position position="4"/>
    </location>
    <ligand>
        <name>Mg(2+)</name>
        <dbReference type="ChEBI" id="CHEBI:18420"/>
    </ligand>
</feature>
<evidence type="ECO:0000256" key="4">
    <source>
        <dbReference type="ARBA" id="ARBA00022801"/>
    </source>
</evidence>
<sequence length="134" mass="14741">MMIDASAFLAILLEEPEGPEMAQRIACAKAPYTSPVVVYETCVRLMNARQIAPEEAQDIMRALLDEAAVRVVPITESMTAAALGAFEKYGKSRHPAALNFGDCFAYACARAYRARLLFTGEDFSQTNINDSSRR</sequence>
<feature type="binding site" evidence="5">
    <location>
        <position position="102"/>
    </location>
    <ligand>
        <name>Mg(2+)</name>
        <dbReference type="ChEBI" id="CHEBI:18420"/>
    </ligand>
</feature>
<comment type="cofactor">
    <cofactor evidence="5">
        <name>Mg(2+)</name>
        <dbReference type="ChEBI" id="CHEBI:18420"/>
    </cofactor>
</comment>
<keyword evidence="5" id="KW-0800">Toxin</keyword>
<evidence type="ECO:0000259" key="6">
    <source>
        <dbReference type="Pfam" id="PF01850"/>
    </source>
</evidence>
<dbReference type="GO" id="GO:0090729">
    <property type="term" value="F:toxin activity"/>
    <property type="evidence" value="ECO:0007669"/>
    <property type="project" value="UniProtKB-KW"/>
</dbReference>
<dbReference type="SUPFAM" id="SSF88723">
    <property type="entry name" value="PIN domain-like"/>
    <property type="match status" value="1"/>
</dbReference>
<keyword evidence="1 5" id="KW-1277">Toxin-antitoxin system</keyword>
<dbReference type="Pfam" id="PF01850">
    <property type="entry name" value="PIN"/>
    <property type="match status" value="1"/>
</dbReference>
<dbReference type="InterPro" id="IPR022907">
    <property type="entry name" value="VapC_family"/>
</dbReference>
<comment type="similarity">
    <text evidence="5">Belongs to the PINc/VapC protein family.</text>
</comment>
<keyword evidence="4 5" id="KW-0378">Hydrolase</keyword>
<protein>
    <recommendedName>
        <fullName evidence="5">Ribonuclease VapC</fullName>
        <shortName evidence="5">RNase VapC</shortName>
        <ecNumber evidence="5">3.1.-.-</ecNumber>
    </recommendedName>
    <alternativeName>
        <fullName evidence="5">Toxin VapC</fullName>
    </alternativeName>
</protein>
<keyword evidence="5" id="KW-0460">Magnesium</keyword>
<accession>A0A6B8KK35</accession>
<dbReference type="GO" id="GO:0016787">
    <property type="term" value="F:hydrolase activity"/>
    <property type="evidence" value="ECO:0007669"/>
    <property type="project" value="UniProtKB-KW"/>
</dbReference>
<feature type="domain" description="PIN" evidence="6">
    <location>
        <begin position="1"/>
        <end position="126"/>
    </location>
</feature>
<dbReference type="EC" id="3.1.-.-" evidence="5"/>
<dbReference type="GO" id="GO:0000287">
    <property type="term" value="F:magnesium ion binding"/>
    <property type="evidence" value="ECO:0007669"/>
    <property type="project" value="UniProtKB-UniRule"/>
</dbReference>
<evidence type="ECO:0000256" key="1">
    <source>
        <dbReference type="ARBA" id="ARBA00022649"/>
    </source>
</evidence>
<keyword evidence="3 5" id="KW-0479">Metal-binding</keyword>
<dbReference type="Gene3D" id="3.40.50.1010">
    <property type="entry name" value="5'-nuclease"/>
    <property type="match status" value="1"/>
</dbReference>
<evidence type="ECO:0000256" key="2">
    <source>
        <dbReference type="ARBA" id="ARBA00022722"/>
    </source>
</evidence>
<dbReference type="OrthoDB" id="32625at2"/>
<evidence type="ECO:0000313" key="7">
    <source>
        <dbReference type="EMBL" id="QGM46978.1"/>
    </source>
</evidence>
<dbReference type="EMBL" id="CP046052">
    <property type="protein sequence ID" value="QGM46978.1"/>
    <property type="molecule type" value="Genomic_DNA"/>
</dbReference>